<dbReference type="SUPFAM" id="SSF53383">
    <property type="entry name" value="PLP-dependent transferases"/>
    <property type="match status" value="1"/>
</dbReference>
<sequence length="478" mass="51931">MANQRAVPGQLRQQVYLRLRESIETGVLAPDSRLPASREHARVLGVSRNTVLWAVERLQSEGYLVGRVGDGTYVAQRRVALRGGGGGARAPQLAAHQLLSQRGRLIAEAGSRWIPASSDALPFRIGRPALEEFPFALWQRLERQTPTATRVANAGYTEAAGHPPLRAAIAQWLLVSRGIRCDPGQVLITAGSQQALDLVARLLLDVGDEVLVEDPGYHGIRANLVAQGALVRSVPVDDQGLCIAQGAALYPKAKLAVVTPTHQFPLGVSMGLARRAALISWAQANRAWIVEDDYDGEFQYGAQRIPALCSMAHDARVLHVGTFSKTLGAGLRLGFIVLPDALVDAFTQGRALSDRQSPAAVQEVLARFIADGYLLRHLRRMRELYRERQAALIDSLARASHGAIQLAPSLQGMHLAWEVDAQIHDTELSQRAHAAGVQLAPISRYCMEARRSGWLFGYAGYDATALDRAARALGPLLR</sequence>
<evidence type="ECO:0000256" key="5">
    <source>
        <dbReference type="ARBA" id="ARBA00023163"/>
    </source>
</evidence>
<evidence type="ECO:0000256" key="3">
    <source>
        <dbReference type="ARBA" id="ARBA00023015"/>
    </source>
</evidence>
<evidence type="ECO:0000256" key="1">
    <source>
        <dbReference type="ARBA" id="ARBA00005384"/>
    </source>
</evidence>
<dbReference type="PANTHER" id="PTHR46577">
    <property type="entry name" value="HTH-TYPE TRANSCRIPTIONAL REGULATORY PROTEIN GABR"/>
    <property type="match status" value="1"/>
</dbReference>
<reference evidence="7 8" key="1">
    <citation type="submission" date="2023-07" db="EMBL/GenBank/DDBJ databases">
        <title>Sorghum-associated microbial communities from plants grown in Nebraska, USA.</title>
        <authorList>
            <person name="Schachtman D."/>
        </authorList>
    </citation>
    <scope>NUCLEOTIDE SEQUENCE [LARGE SCALE GENOMIC DNA]</scope>
    <source>
        <strain evidence="7 8">BE313</strain>
    </source>
</reference>
<comment type="similarity">
    <text evidence="1">In the C-terminal section; belongs to the class-I pyridoxal-phosphate-dependent aminotransferase family.</text>
</comment>
<dbReference type="InterPro" id="IPR036388">
    <property type="entry name" value="WH-like_DNA-bd_sf"/>
</dbReference>
<keyword evidence="3" id="KW-0805">Transcription regulation</keyword>
<dbReference type="EMBL" id="JAVDXT010000002">
    <property type="protein sequence ID" value="MDR7377706.1"/>
    <property type="molecule type" value="Genomic_DNA"/>
</dbReference>
<dbReference type="PRINTS" id="PR00035">
    <property type="entry name" value="HTHGNTR"/>
</dbReference>
<organism evidence="7 8">
    <name type="scientific">Rhodoferax ferrireducens</name>
    <dbReference type="NCBI Taxonomy" id="192843"/>
    <lineage>
        <taxon>Bacteria</taxon>
        <taxon>Pseudomonadati</taxon>
        <taxon>Pseudomonadota</taxon>
        <taxon>Betaproteobacteria</taxon>
        <taxon>Burkholderiales</taxon>
        <taxon>Comamonadaceae</taxon>
        <taxon>Rhodoferax</taxon>
    </lineage>
</organism>
<evidence type="ECO:0000313" key="7">
    <source>
        <dbReference type="EMBL" id="MDR7377706.1"/>
    </source>
</evidence>
<dbReference type="GO" id="GO:0008483">
    <property type="term" value="F:transaminase activity"/>
    <property type="evidence" value="ECO:0007669"/>
    <property type="project" value="UniProtKB-KW"/>
</dbReference>
<evidence type="ECO:0000256" key="4">
    <source>
        <dbReference type="ARBA" id="ARBA00023125"/>
    </source>
</evidence>
<dbReference type="CDD" id="cd00609">
    <property type="entry name" value="AAT_like"/>
    <property type="match status" value="1"/>
</dbReference>
<dbReference type="Gene3D" id="1.10.10.10">
    <property type="entry name" value="Winged helix-like DNA-binding domain superfamily/Winged helix DNA-binding domain"/>
    <property type="match status" value="1"/>
</dbReference>
<dbReference type="SUPFAM" id="SSF46785">
    <property type="entry name" value="Winged helix' DNA-binding domain"/>
    <property type="match status" value="1"/>
</dbReference>
<comment type="caution">
    <text evidence="7">The sequence shown here is derived from an EMBL/GenBank/DDBJ whole genome shotgun (WGS) entry which is preliminary data.</text>
</comment>
<dbReference type="InterPro" id="IPR004839">
    <property type="entry name" value="Aminotransferase_I/II_large"/>
</dbReference>
<dbReference type="PANTHER" id="PTHR46577:SF1">
    <property type="entry name" value="HTH-TYPE TRANSCRIPTIONAL REGULATORY PROTEIN GABR"/>
    <property type="match status" value="1"/>
</dbReference>
<dbReference type="Pfam" id="PF00155">
    <property type="entry name" value="Aminotran_1_2"/>
    <property type="match status" value="1"/>
</dbReference>
<dbReference type="InterPro" id="IPR000524">
    <property type="entry name" value="Tscrpt_reg_HTH_GntR"/>
</dbReference>
<keyword evidence="7" id="KW-0032">Aminotransferase</keyword>
<dbReference type="PROSITE" id="PS50949">
    <property type="entry name" value="HTH_GNTR"/>
    <property type="match status" value="1"/>
</dbReference>
<dbReference type="InterPro" id="IPR015421">
    <property type="entry name" value="PyrdxlP-dep_Trfase_major"/>
</dbReference>
<dbReference type="Proteomes" id="UP001180487">
    <property type="component" value="Unassembled WGS sequence"/>
</dbReference>
<dbReference type="InterPro" id="IPR051446">
    <property type="entry name" value="HTH_trans_reg/aminotransferase"/>
</dbReference>
<keyword evidence="2" id="KW-0663">Pyridoxal phosphate</keyword>
<dbReference type="RefSeq" id="WP_310373308.1">
    <property type="nucleotide sequence ID" value="NZ_JAVDXT010000002.1"/>
</dbReference>
<accession>A0ABU2C8P0</accession>
<dbReference type="InterPro" id="IPR036390">
    <property type="entry name" value="WH_DNA-bd_sf"/>
</dbReference>
<keyword evidence="7" id="KW-0808">Transferase</keyword>
<dbReference type="CDD" id="cd07377">
    <property type="entry name" value="WHTH_GntR"/>
    <property type="match status" value="1"/>
</dbReference>
<protein>
    <submittedName>
        <fullName evidence="7">GntR family transcriptional regulator/MocR family aminotransferase</fullName>
    </submittedName>
</protein>
<evidence type="ECO:0000259" key="6">
    <source>
        <dbReference type="PROSITE" id="PS50949"/>
    </source>
</evidence>
<gene>
    <name evidence="7" type="ORF">J2X19_002385</name>
</gene>
<dbReference type="SMART" id="SM00345">
    <property type="entry name" value="HTH_GNTR"/>
    <property type="match status" value="1"/>
</dbReference>
<name>A0ABU2C8P0_9BURK</name>
<feature type="domain" description="HTH gntR-type" evidence="6">
    <location>
        <begin position="9"/>
        <end position="77"/>
    </location>
</feature>
<dbReference type="Pfam" id="PF00392">
    <property type="entry name" value="GntR"/>
    <property type="match status" value="1"/>
</dbReference>
<dbReference type="InterPro" id="IPR015424">
    <property type="entry name" value="PyrdxlP-dep_Trfase"/>
</dbReference>
<evidence type="ECO:0000256" key="2">
    <source>
        <dbReference type="ARBA" id="ARBA00022898"/>
    </source>
</evidence>
<keyword evidence="5" id="KW-0804">Transcription</keyword>
<dbReference type="Gene3D" id="3.40.640.10">
    <property type="entry name" value="Type I PLP-dependent aspartate aminotransferase-like (Major domain)"/>
    <property type="match status" value="1"/>
</dbReference>
<keyword evidence="8" id="KW-1185">Reference proteome</keyword>
<proteinExistence type="inferred from homology"/>
<keyword evidence="4" id="KW-0238">DNA-binding</keyword>
<evidence type="ECO:0000313" key="8">
    <source>
        <dbReference type="Proteomes" id="UP001180487"/>
    </source>
</evidence>